<sequence length="137" mass="15865">MAWAINYEKLAEVTKTYDLTKPIYMLNMWKYRETAQYLPEHTSFAGEPCTGQEAALRYRTTLAPLLPEGASIFMRSNALTELVAPKDESWDDVFVIRYETLEGFKKMVESEEYIGKALPHRLAAFEDCRLIMLDKLD</sequence>
<dbReference type="EMBL" id="ML977338">
    <property type="protein sequence ID" value="KAF2110523.1"/>
    <property type="molecule type" value="Genomic_DNA"/>
</dbReference>
<dbReference type="OrthoDB" id="3500395at2759"/>
<dbReference type="SUPFAM" id="SSF54909">
    <property type="entry name" value="Dimeric alpha+beta barrel"/>
    <property type="match status" value="1"/>
</dbReference>
<protein>
    <recommendedName>
        <fullName evidence="3">DUF1330 domain-containing protein</fullName>
    </recommendedName>
</protein>
<name>A0A6A5YU98_9PLEO</name>
<accession>A0A6A5YU98</accession>
<dbReference type="Proteomes" id="UP000799770">
    <property type="component" value="Unassembled WGS sequence"/>
</dbReference>
<gene>
    <name evidence="1" type="ORF">BDV96DRAFT_691276</name>
</gene>
<keyword evidence="2" id="KW-1185">Reference proteome</keyword>
<reference evidence="1" key="1">
    <citation type="journal article" date="2020" name="Stud. Mycol.">
        <title>101 Dothideomycetes genomes: a test case for predicting lifestyles and emergence of pathogens.</title>
        <authorList>
            <person name="Haridas S."/>
            <person name="Albert R."/>
            <person name="Binder M."/>
            <person name="Bloem J."/>
            <person name="Labutti K."/>
            <person name="Salamov A."/>
            <person name="Andreopoulos B."/>
            <person name="Baker S."/>
            <person name="Barry K."/>
            <person name="Bills G."/>
            <person name="Bluhm B."/>
            <person name="Cannon C."/>
            <person name="Castanera R."/>
            <person name="Culley D."/>
            <person name="Daum C."/>
            <person name="Ezra D."/>
            <person name="Gonzalez J."/>
            <person name="Henrissat B."/>
            <person name="Kuo A."/>
            <person name="Liang C."/>
            <person name="Lipzen A."/>
            <person name="Lutzoni F."/>
            <person name="Magnuson J."/>
            <person name="Mondo S."/>
            <person name="Nolan M."/>
            <person name="Ohm R."/>
            <person name="Pangilinan J."/>
            <person name="Park H.-J."/>
            <person name="Ramirez L."/>
            <person name="Alfaro M."/>
            <person name="Sun H."/>
            <person name="Tritt A."/>
            <person name="Yoshinaga Y."/>
            <person name="Zwiers L.-H."/>
            <person name="Turgeon B."/>
            <person name="Goodwin S."/>
            <person name="Spatafora J."/>
            <person name="Crous P."/>
            <person name="Grigoriev I."/>
        </authorList>
    </citation>
    <scope>NUCLEOTIDE SEQUENCE</scope>
    <source>
        <strain evidence="1">CBS 627.86</strain>
    </source>
</reference>
<dbReference type="AlphaFoldDB" id="A0A6A5YU98"/>
<evidence type="ECO:0008006" key="3">
    <source>
        <dbReference type="Google" id="ProtNLM"/>
    </source>
</evidence>
<proteinExistence type="predicted"/>
<organism evidence="1 2">
    <name type="scientific">Lophiotrema nucula</name>
    <dbReference type="NCBI Taxonomy" id="690887"/>
    <lineage>
        <taxon>Eukaryota</taxon>
        <taxon>Fungi</taxon>
        <taxon>Dikarya</taxon>
        <taxon>Ascomycota</taxon>
        <taxon>Pezizomycotina</taxon>
        <taxon>Dothideomycetes</taxon>
        <taxon>Pleosporomycetidae</taxon>
        <taxon>Pleosporales</taxon>
        <taxon>Lophiotremataceae</taxon>
        <taxon>Lophiotrema</taxon>
    </lineage>
</organism>
<evidence type="ECO:0000313" key="1">
    <source>
        <dbReference type="EMBL" id="KAF2110523.1"/>
    </source>
</evidence>
<dbReference type="Gene3D" id="3.30.70.100">
    <property type="match status" value="1"/>
</dbReference>
<dbReference type="InterPro" id="IPR011008">
    <property type="entry name" value="Dimeric_a/b-barrel"/>
</dbReference>
<evidence type="ECO:0000313" key="2">
    <source>
        <dbReference type="Proteomes" id="UP000799770"/>
    </source>
</evidence>